<protein>
    <submittedName>
        <fullName evidence="3">Endonuclease/exonuclease/phosphatase</fullName>
    </submittedName>
</protein>
<name>A0A061CNM1_ECTOL</name>
<evidence type="ECO:0000259" key="2">
    <source>
        <dbReference type="Pfam" id="PF03372"/>
    </source>
</evidence>
<dbReference type="SUPFAM" id="SSF56219">
    <property type="entry name" value="DNase I-like"/>
    <property type="match status" value="1"/>
</dbReference>
<dbReference type="Pfam" id="PF03372">
    <property type="entry name" value="Exo_endo_phos"/>
    <property type="match status" value="1"/>
</dbReference>
<accession>A0A061CNM1</accession>
<proteinExistence type="predicted"/>
<evidence type="ECO:0000313" key="4">
    <source>
        <dbReference type="Proteomes" id="UP000254084"/>
    </source>
</evidence>
<feature type="transmembrane region" description="Helical" evidence="1">
    <location>
        <begin position="31"/>
        <end position="50"/>
    </location>
</feature>
<dbReference type="InterPro" id="IPR005135">
    <property type="entry name" value="Endo/exonuclease/phosphatase"/>
</dbReference>
<keyword evidence="3" id="KW-0540">Nuclease</keyword>
<dbReference type="GO" id="GO:0016020">
    <property type="term" value="C:membrane"/>
    <property type="evidence" value="ECO:0007669"/>
    <property type="project" value="GOC"/>
</dbReference>
<organism evidence="3 4">
    <name type="scientific">Ectopseudomonas oleovorans</name>
    <name type="common">Pseudomonas oleovorans</name>
    <dbReference type="NCBI Taxonomy" id="301"/>
    <lineage>
        <taxon>Bacteria</taxon>
        <taxon>Pseudomonadati</taxon>
        <taxon>Pseudomonadota</taxon>
        <taxon>Gammaproteobacteria</taxon>
        <taxon>Pseudomonadales</taxon>
        <taxon>Pseudomonadaceae</taxon>
        <taxon>Ectopseudomonas</taxon>
    </lineage>
</organism>
<keyword evidence="3" id="KW-0269">Exonuclease</keyword>
<keyword evidence="3" id="KW-0378">Hydrolase</keyword>
<dbReference type="PANTHER" id="PTHR14859:SF1">
    <property type="entry name" value="PGAP2-INTERACTING PROTEIN"/>
    <property type="match status" value="1"/>
</dbReference>
<evidence type="ECO:0000256" key="1">
    <source>
        <dbReference type="SAM" id="Phobius"/>
    </source>
</evidence>
<dbReference type="InterPro" id="IPR051916">
    <property type="entry name" value="GPI-anchor_lipid_remodeler"/>
</dbReference>
<dbReference type="AlphaFoldDB" id="A0A061CNM1"/>
<dbReference type="Proteomes" id="UP000254084">
    <property type="component" value="Unassembled WGS sequence"/>
</dbReference>
<evidence type="ECO:0000313" key="3">
    <source>
        <dbReference type="EMBL" id="SUD58859.1"/>
    </source>
</evidence>
<dbReference type="Gene3D" id="3.60.10.10">
    <property type="entry name" value="Endonuclease/exonuclease/phosphatase"/>
    <property type="match status" value="1"/>
</dbReference>
<keyword evidence="3" id="KW-0255">Endonuclease</keyword>
<dbReference type="InterPro" id="IPR036691">
    <property type="entry name" value="Endo/exonu/phosph_ase_sf"/>
</dbReference>
<dbReference type="EMBL" id="UGUW01000004">
    <property type="protein sequence ID" value="SUD58859.1"/>
    <property type="molecule type" value="Genomic_DNA"/>
</dbReference>
<keyword evidence="1" id="KW-1133">Transmembrane helix</keyword>
<sequence length="385" mass="43110">MPGPTGRSQVSSPPSSIVARFAMSLPRPLRLLLLIVLPLLAVLIALVYSLTWRPRPHEEAAVSCSGQVAQLQPGQALKVMTWNVQYLAGKRYVFWYDLPGGDGPDERPSSADLAVTLDEVVRVLRDEQPDVVLLQELHDNAKASDYQDQLALLQARLSDLYPCSTEAFYWKAGFVPHPRILGSVGMKLGTLSRFQIARAERLQLPMLDSDLLSRQFQLKRALLVSYLPIRGGDELVAINTHFDAFAQGADTMQRQVEMTDGLLQQLQTSDKTWVLGGDLNLLPPGQFQHLPEDQRSWYAADSELQDLARRYPMIPSLQQASGAQQAQWYTHYPNDPAASGPDRTLDYLFYSPRLTPLASRVRQHDTLSISDHLPVIGRFFLPSQE</sequence>
<dbReference type="GO" id="GO:0004527">
    <property type="term" value="F:exonuclease activity"/>
    <property type="evidence" value="ECO:0007669"/>
    <property type="project" value="UniProtKB-KW"/>
</dbReference>
<reference evidence="3 4" key="1">
    <citation type="submission" date="2018-06" db="EMBL/GenBank/DDBJ databases">
        <authorList>
            <consortium name="Pathogen Informatics"/>
            <person name="Doyle S."/>
        </authorList>
    </citation>
    <scope>NUCLEOTIDE SEQUENCE [LARGE SCALE GENOMIC DNA]</scope>
    <source>
        <strain evidence="3 4">NCTC10860</strain>
    </source>
</reference>
<dbReference type="PANTHER" id="PTHR14859">
    <property type="entry name" value="CALCOFLUOR WHITE HYPERSENSITIVE PROTEIN PRECURSOR"/>
    <property type="match status" value="1"/>
</dbReference>
<keyword evidence="1" id="KW-0812">Transmembrane</keyword>
<gene>
    <name evidence="3" type="ORF">NCTC10860_01114</name>
</gene>
<keyword evidence="1" id="KW-0472">Membrane</keyword>
<dbReference type="GO" id="GO:0006506">
    <property type="term" value="P:GPI anchor biosynthetic process"/>
    <property type="evidence" value="ECO:0007669"/>
    <property type="project" value="TreeGrafter"/>
</dbReference>
<feature type="domain" description="Endonuclease/exonuclease/phosphatase" evidence="2">
    <location>
        <begin position="80"/>
        <end position="372"/>
    </location>
</feature>
<dbReference type="GO" id="GO:0004519">
    <property type="term" value="F:endonuclease activity"/>
    <property type="evidence" value="ECO:0007669"/>
    <property type="project" value="UniProtKB-KW"/>
</dbReference>